<dbReference type="PANTHER" id="PTHR21137">
    <property type="entry name" value="ODORANT RECEPTOR"/>
    <property type="match status" value="1"/>
</dbReference>
<proteinExistence type="inferred from homology"/>
<comment type="caution">
    <text evidence="11">The sequence shown here is derived from an EMBL/GenBank/DDBJ whole genome shotgun (WGS) entry which is preliminary data.</text>
</comment>
<reference evidence="11 12" key="1">
    <citation type="submission" date="2017-12" db="EMBL/GenBank/DDBJ databases">
        <title>Hemimetabolous genomes reveal molecular basis of termite eusociality.</title>
        <authorList>
            <person name="Harrison M.C."/>
            <person name="Jongepier E."/>
            <person name="Robertson H.M."/>
            <person name="Arning N."/>
            <person name="Bitard-Feildel T."/>
            <person name="Chao H."/>
            <person name="Childers C.P."/>
            <person name="Dinh H."/>
            <person name="Doddapaneni H."/>
            <person name="Dugan S."/>
            <person name="Gowin J."/>
            <person name="Greiner C."/>
            <person name="Han Y."/>
            <person name="Hu H."/>
            <person name="Hughes D.S.T."/>
            <person name="Huylmans A.-K."/>
            <person name="Kemena C."/>
            <person name="Kremer L.P.M."/>
            <person name="Lee S.L."/>
            <person name="Lopez-Ezquerra A."/>
            <person name="Mallet L."/>
            <person name="Monroy-Kuhn J.M."/>
            <person name="Moser A."/>
            <person name="Murali S.C."/>
            <person name="Muzny D.M."/>
            <person name="Otani S."/>
            <person name="Piulachs M.-D."/>
            <person name="Poelchau M."/>
            <person name="Qu J."/>
            <person name="Schaub F."/>
            <person name="Wada-Katsumata A."/>
            <person name="Worley K.C."/>
            <person name="Xie Q."/>
            <person name="Ylla G."/>
            <person name="Poulsen M."/>
            <person name="Gibbs R.A."/>
            <person name="Schal C."/>
            <person name="Richards S."/>
            <person name="Belles X."/>
            <person name="Korb J."/>
            <person name="Bornberg-Bauer E."/>
        </authorList>
    </citation>
    <scope>NUCLEOTIDE SEQUENCE [LARGE SCALE GENOMIC DNA]</scope>
    <source>
        <tissue evidence="11">Whole body</tissue>
    </source>
</reference>
<keyword evidence="9 10" id="KW-0807">Transducer</keyword>
<dbReference type="AlphaFoldDB" id="A0A2J7Q636"/>
<evidence type="ECO:0000256" key="2">
    <source>
        <dbReference type="ARBA" id="ARBA00022475"/>
    </source>
</evidence>
<keyword evidence="6 10" id="KW-1133">Transmembrane helix</keyword>
<evidence type="ECO:0000256" key="7">
    <source>
        <dbReference type="ARBA" id="ARBA00023136"/>
    </source>
</evidence>
<dbReference type="InterPro" id="IPR004117">
    <property type="entry name" value="7tm6_olfct_rcpt"/>
</dbReference>
<comment type="subcellular location">
    <subcellularLocation>
        <location evidence="1 10">Cell membrane</location>
        <topology evidence="1 10">Multi-pass membrane protein</topology>
    </subcellularLocation>
</comment>
<feature type="transmembrane region" description="Helical" evidence="10">
    <location>
        <begin position="185"/>
        <end position="210"/>
    </location>
</feature>
<dbReference type="InParanoid" id="A0A2J7Q636"/>
<dbReference type="GO" id="GO:0004984">
    <property type="term" value="F:olfactory receptor activity"/>
    <property type="evidence" value="ECO:0007669"/>
    <property type="project" value="InterPro"/>
</dbReference>
<evidence type="ECO:0000313" key="11">
    <source>
        <dbReference type="EMBL" id="PNF24044.1"/>
    </source>
</evidence>
<evidence type="ECO:0000256" key="6">
    <source>
        <dbReference type="ARBA" id="ARBA00022989"/>
    </source>
</evidence>
<keyword evidence="12" id="KW-1185">Reference proteome</keyword>
<dbReference type="GO" id="GO:0005886">
    <property type="term" value="C:plasma membrane"/>
    <property type="evidence" value="ECO:0007669"/>
    <property type="project" value="UniProtKB-SubCell"/>
</dbReference>
<comment type="caution">
    <text evidence="10">Lacks conserved residue(s) required for the propagation of feature annotation.</text>
</comment>
<keyword evidence="5 10" id="KW-0552">Olfaction</keyword>
<name>A0A2J7Q636_9NEOP</name>
<evidence type="ECO:0000256" key="5">
    <source>
        <dbReference type="ARBA" id="ARBA00022725"/>
    </source>
</evidence>
<evidence type="ECO:0000256" key="1">
    <source>
        <dbReference type="ARBA" id="ARBA00004651"/>
    </source>
</evidence>
<sequence>MNTKKPQACDVTENRFRVILTFLRMAGVPINMKKASILNSIYNVLTAINVYAMYIGMYVDIFTKNDDLKNFLKTFRIVNASSVAYWAHLTLSWRLHDFERLLRLTESFTWEDQPTRDPHTGHRTLAGWIPHLQEVLKCVYAISLFSHLLQSGVRMYASHELMYRAQYPFDTVSSPGYELVTIMQIFAANFILSAFLGFQFLYATLIMVACSQLQKLRTNLLDIKQELVPSGADSGSDGGEEPVSRSEDVFCRMQMQLNECVRHHQAILQYVITFTVHTFATPIYMTNSFSFPLLYATVVMVACSQLQKLRTNLLDIKQELVPSGADSGSDGGEESVSHSEDGFCRMQTQLNECVRHHQAILQYVITFRVHARIVDKASSRQETGIKPFNFFASFFLFATLLA</sequence>
<dbReference type="OrthoDB" id="8196465at2759"/>
<dbReference type="GO" id="GO:0005549">
    <property type="term" value="F:odorant binding"/>
    <property type="evidence" value="ECO:0007669"/>
    <property type="project" value="InterPro"/>
</dbReference>
<accession>A0A2J7Q636</accession>
<protein>
    <recommendedName>
        <fullName evidence="10">Odorant receptor</fullName>
    </recommendedName>
</protein>
<dbReference type="GO" id="GO:0007165">
    <property type="term" value="P:signal transduction"/>
    <property type="evidence" value="ECO:0007669"/>
    <property type="project" value="UniProtKB-KW"/>
</dbReference>
<feature type="transmembrane region" description="Helical" evidence="10">
    <location>
        <begin position="41"/>
        <end position="62"/>
    </location>
</feature>
<evidence type="ECO:0000256" key="3">
    <source>
        <dbReference type="ARBA" id="ARBA00022606"/>
    </source>
</evidence>
<dbReference type="STRING" id="105785.A0A2J7Q636"/>
<gene>
    <name evidence="11" type="ORF">B7P43_G08622</name>
</gene>
<dbReference type="Pfam" id="PF02949">
    <property type="entry name" value="7tm_6"/>
    <property type="match status" value="1"/>
</dbReference>
<evidence type="ECO:0000256" key="10">
    <source>
        <dbReference type="RuleBase" id="RU351113"/>
    </source>
</evidence>
<keyword evidence="7 10" id="KW-0472">Membrane</keyword>
<evidence type="ECO:0000256" key="4">
    <source>
        <dbReference type="ARBA" id="ARBA00022692"/>
    </source>
</evidence>
<keyword evidence="2" id="KW-1003">Cell membrane</keyword>
<dbReference type="PANTHER" id="PTHR21137:SF35">
    <property type="entry name" value="ODORANT RECEPTOR 19A-RELATED"/>
    <property type="match status" value="1"/>
</dbReference>
<evidence type="ECO:0000313" key="12">
    <source>
        <dbReference type="Proteomes" id="UP000235965"/>
    </source>
</evidence>
<dbReference type="Proteomes" id="UP000235965">
    <property type="component" value="Unassembled WGS sequence"/>
</dbReference>
<dbReference type="EMBL" id="NEVH01017542">
    <property type="protein sequence ID" value="PNF24044.1"/>
    <property type="molecule type" value="Genomic_DNA"/>
</dbReference>
<evidence type="ECO:0000256" key="9">
    <source>
        <dbReference type="ARBA" id="ARBA00023224"/>
    </source>
</evidence>
<keyword evidence="3 10" id="KW-0716">Sensory transduction</keyword>
<organism evidence="11 12">
    <name type="scientific">Cryptotermes secundus</name>
    <dbReference type="NCBI Taxonomy" id="105785"/>
    <lineage>
        <taxon>Eukaryota</taxon>
        <taxon>Metazoa</taxon>
        <taxon>Ecdysozoa</taxon>
        <taxon>Arthropoda</taxon>
        <taxon>Hexapoda</taxon>
        <taxon>Insecta</taxon>
        <taxon>Pterygota</taxon>
        <taxon>Neoptera</taxon>
        <taxon>Polyneoptera</taxon>
        <taxon>Dictyoptera</taxon>
        <taxon>Blattodea</taxon>
        <taxon>Blattoidea</taxon>
        <taxon>Termitoidae</taxon>
        <taxon>Kalotermitidae</taxon>
        <taxon>Cryptotermitinae</taxon>
        <taxon>Cryptotermes</taxon>
    </lineage>
</organism>
<comment type="similarity">
    <text evidence="10">Belongs to the insect chemoreceptor superfamily. Heteromeric odorant receptor channel (TC 1.A.69) family.</text>
</comment>
<keyword evidence="4 10" id="KW-0812">Transmembrane</keyword>
<evidence type="ECO:0000256" key="8">
    <source>
        <dbReference type="ARBA" id="ARBA00023170"/>
    </source>
</evidence>
<keyword evidence="8 10" id="KW-0675">Receptor</keyword>